<dbReference type="RefSeq" id="WP_141421237.1">
    <property type="nucleotide sequence ID" value="NZ_VIAR01000004.1"/>
</dbReference>
<keyword evidence="2" id="KW-1185">Reference proteome</keyword>
<name>A0A507ZRY2_9FLAO</name>
<gene>
    <name evidence="1" type="ORF">FKR84_05180</name>
</gene>
<proteinExistence type="predicted"/>
<dbReference type="AlphaFoldDB" id="A0A507ZRY2"/>
<sequence>MNLQRTFIFIISLVVGICQKTNAQNQQDTLKDSLVLQDKYGIRVGADLSKPIKTLLDDNYTGFELIGDYRFLKNFYAAAEIGNEKYHYTEPYLDITSKGSYAKIGVNYNTYENWLNMQNEIYVGLRYGFATFSHTLYRYNIYTADNYFGVDTREVNQDFNDLSAHWAELQLGLKAELFNNLFLGVHVQIKQRVTATEPDNFDNLFIPGFNRTYGNSSFGVGWGYSLSYLIPIYKKEHKKKIPD</sequence>
<protein>
    <recommendedName>
        <fullName evidence="3">Outer membrane protein beta-barrel domain-containing protein</fullName>
    </recommendedName>
</protein>
<dbReference type="InterPro" id="IPR046111">
    <property type="entry name" value="DUF6048"/>
</dbReference>
<evidence type="ECO:0000313" key="2">
    <source>
        <dbReference type="Proteomes" id="UP000317169"/>
    </source>
</evidence>
<organism evidence="1 2">
    <name type="scientific">Haloflavibacter putidus</name>
    <dbReference type="NCBI Taxonomy" id="2576776"/>
    <lineage>
        <taxon>Bacteria</taxon>
        <taxon>Pseudomonadati</taxon>
        <taxon>Bacteroidota</taxon>
        <taxon>Flavobacteriia</taxon>
        <taxon>Flavobacteriales</taxon>
        <taxon>Flavobacteriaceae</taxon>
        <taxon>Haloflavibacter</taxon>
    </lineage>
</organism>
<comment type="caution">
    <text evidence="1">The sequence shown here is derived from an EMBL/GenBank/DDBJ whole genome shotgun (WGS) entry which is preliminary data.</text>
</comment>
<dbReference type="EMBL" id="VIAR01000004">
    <property type="protein sequence ID" value="TQD39291.1"/>
    <property type="molecule type" value="Genomic_DNA"/>
</dbReference>
<reference evidence="1 2" key="1">
    <citation type="submission" date="2019-06" db="EMBL/GenBank/DDBJ databases">
        <title>Flavibacter putida gen. nov., sp. nov., a novel marine bacterium of the family Flavobacteriaceae isolated from coastal seawater.</title>
        <authorList>
            <person name="Feng X."/>
        </authorList>
    </citation>
    <scope>NUCLEOTIDE SEQUENCE [LARGE SCALE GENOMIC DNA]</scope>
    <source>
        <strain evidence="1 2">PLHSN227</strain>
    </source>
</reference>
<dbReference type="Pfam" id="PF19515">
    <property type="entry name" value="DUF6048"/>
    <property type="match status" value="1"/>
</dbReference>
<accession>A0A507ZRY2</accession>
<evidence type="ECO:0008006" key="3">
    <source>
        <dbReference type="Google" id="ProtNLM"/>
    </source>
</evidence>
<dbReference type="OrthoDB" id="1199048at2"/>
<evidence type="ECO:0000313" key="1">
    <source>
        <dbReference type="EMBL" id="TQD39291.1"/>
    </source>
</evidence>
<dbReference type="Proteomes" id="UP000317169">
    <property type="component" value="Unassembled WGS sequence"/>
</dbReference>